<reference evidence="14 15" key="1">
    <citation type="submission" date="2016-10" db="EMBL/GenBank/DDBJ databases">
        <authorList>
            <person name="de Groot N.N."/>
        </authorList>
    </citation>
    <scope>NUCLEOTIDE SEQUENCE [LARGE SCALE GENOMIC DNA]</scope>
    <source>
        <strain evidence="14 15">CGMCC 1.3430</strain>
    </source>
</reference>
<evidence type="ECO:0000259" key="12">
    <source>
        <dbReference type="Pfam" id="PF00149"/>
    </source>
</evidence>
<dbReference type="InterPro" id="IPR036907">
    <property type="entry name" value="5'-Nucleotdase_C_sf"/>
</dbReference>
<dbReference type="PANTHER" id="PTHR11575:SF6">
    <property type="entry name" value="2',3'-CYCLIC-NUCLEOTIDE 2'-PHOSPHODIESTERASE_3'-NUCLEOTIDASE"/>
    <property type="match status" value="1"/>
</dbReference>
<feature type="domain" description="Calcineurin-like phosphoesterase" evidence="12">
    <location>
        <begin position="32"/>
        <end position="276"/>
    </location>
</feature>
<dbReference type="PANTHER" id="PTHR11575">
    <property type="entry name" value="5'-NUCLEOTIDASE-RELATED"/>
    <property type="match status" value="1"/>
</dbReference>
<evidence type="ECO:0000256" key="10">
    <source>
        <dbReference type="ARBA" id="ARBA00023268"/>
    </source>
</evidence>
<keyword evidence="10" id="KW-0511">Multifunctional enzyme</keyword>
<evidence type="ECO:0000256" key="2">
    <source>
        <dbReference type="ARBA" id="ARBA00001730"/>
    </source>
</evidence>
<dbReference type="Pfam" id="PF02872">
    <property type="entry name" value="5_nucleotid_C"/>
    <property type="match status" value="1"/>
</dbReference>
<keyword evidence="9 11" id="KW-0378">Hydrolase</keyword>
<dbReference type="Pfam" id="PF00149">
    <property type="entry name" value="Metallophos"/>
    <property type="match status" value="1"/>
</dbReference>
<feature type="chain" id="PRO_5011332830" evidence="11">
    <location>
        <begin position="20"/>
        <end position="646"/>
    </location>
</feature>
<dbReference type="Gene3D" id="3.90.780.10">
    <property type="entry name" value="5'-Nucleotidase, C-terminal domain"/>
    <property type="match status" value="1"/>
</dbReference>
<dbReference type="GO" id="GO:0008663">
    <property type="term" value="F:2',3'-cyclic-nucleotide 2'-phosphodiesterase activity"/>
    <property type="evidence" value="ECO:0007669"/>
    <property type="project" value="UniProtKB-EC"/>
</dbReference>
<evidence type="ECO:0000256" key="6">
    <source>
        <dbReference type="ARBA" id="ARBA00022723"/>
    </source>
</evidence>
<feature type="domain" description="5'-Nucleotidase C-terminal" evidence="13">
    <location>
        <begin position="378"/>
        <end position="558"/>
    </location>
</feature>
<dbReference type="AlphaFoldDB" id="A0A1H4FKB6"/>
<dbReference type="GO" id="GO:0000166">
    <property type="term" value="F:nucleotide binding"/>
    <property type="evidence" value="ECO:0007669"/>
    <property type="project" value="UniProtKB-KW"/>
</dbReference>
<evidence type="ECO:0000259" key="13">
    <source>
        <dbReference type="Pfam" id="PF02872"/>
    </source>
</evidence>
<dbReference type="GO" id="GO:0046872">
    <property type="term" value="F:metal ion binding"/>
    <property type="evidence" value="ECO:0007669"/>
    <property type="project" value="UniProtKB-KW"/>
</dbReference>
<protein>
    <submittedName>
        <fullName evidence="14">2',3'-cyclic-nucleotide 2'-phosphodiesterase / 3'-nucleotidase</fullName>
    </submittedName>
</protein>
<proteinExistence type="inferred from homology"/>
<dbReference type="NCBIfam" id="NF006938">
    <property type="entry name" value="PRK09420.1"/>
    <property type="match status" value="1"/>
</dbReference>
<comment type="catalytic activity">
    <reaction evidence="1">
        <text>a ribonucleoside 3'-phosphate + H2O = a ribonucleoside + phosphate</text>
        <dbReference type="Rhea" id="RHEA:10144"/>
        <dbReference type="ChEBI" id="CHEBI:13197"/>
        <dbReference type="ChEBI" id="CHEBI:15377"/>
        <dbReference type="ChEBI" id="CHEBI:18254"/>
        <dbReference type="ChEBI" id="CHEBI:43474"/>
        <dbReference type="EC" id="3.1.3.6"/>
    </reaction>
</comment>
<dbReference type="Gene3D" id="3.60.21.10">
    <property type="match status" value="1"/>
</dbReference>
<evidence type="ECO:0000256" key="3">
    <source>
        <dbReference type="ARBA" id="ARBA00001968"/>
    </source>
</evidence>
<dbReference type="CDD" id="cd07410">
    <property type="entry name" value="MPP_CpdB_N"/>
    <property type="match status" value="1"/>
</dbReference>
<comment type="subcellular location">
    <subcellularLocation>
        <location evidence="4">Cell envelope</location>
    </subcellularLocation>
</comment>
<feature type="signal peptide" evidence="11">
    <location>
        <begin position="1"/>
        <end position="19"/>
    </location>
</feature>
<dbReference type="GO" id="GO:0009166">
    <property type="term" value="P:nucleotide catabolic process"/>
    <property type="evidence" value="ECO:0007669"/>
    <property type="project" value="InterPro"/>
</dbReference>
<keyword evidence="15" id="KW-1185">Reference proteome</keyword>
<name>A0A1H4FKB6_ALKAM</name>
<evidence type="ECO:0000256" key="5">
    <source>
        <dbReference type="ARBA" id="ARBA00006654"/>
    </source>
</evidence>
<evidence type="ECO:0000313" key="14">
    <source>
        <dbReference type="EMBL" id="SEA97744.1"/>
    </source>
</evidence>
<comment type="cofactor">
    <cofactor evidence="3">
        <name>a divalent metal cation</name>
        <dbReference type="ChEBI" id="CHEBI:60240"/>
    </cofactor>
</comment>
<keyword evidence="7 11" id="KW-0732">Signal</keyword>
<dbReference type="PRINTS" id="PR01607">
    <property type="entry name" value="APYRASEFAMLY"/>
</dbReference>
<sequence>MRKIINFVLLTLVMWFVAACSPSPERQPQVELRIMHTNDLHAYMLGYDYFQQRETDRFGLAHTAALVHQARLEQPNNLLFDNGDTIQGSALGDWAHAQGLEYLQQQRHPVIRAMNYLGYDAAALGNHEFNYGLAYLDATIEGATFPFLLANVFEPDAAVDDWQASRYTPYVIQSHSFVGTDLQRHDIQVGILGLVPPDILRWDRHHLEGRVQARDMVATAQHFVPKMRAEGADLVVVIAHTGLRDYGDYPEGAEQAGLYLAQIEGVDALLLGHQHRQLPGPDYQDMAGVDAKRGFIHGVPAVMGGQYGSHLGVIDLTLKRTDGSWQVVDAASELRQVGPERDELLVALLSEEQAQTLAMLNQPLGATDGAIENFFARVVPSTAVSWVNQAQSWYANTLQQQGELPDFPIISAAAPFRSGFGGPADYTHLAAGPLTLGNIADLYIYPNTLRVIELSGSELRDWLEMSARTFNTIEASKDEWQQLLAPRIPSYNFDMMSGLSYRIDVSQPARFDGEGQQVSDSHRIVELSYLGQPVRAEQRFLLATNNYRVSGGGFFPHATTAPVHYTGQMEVRQIIAAFTREQAKQHGEAIPVQLQQNWQLTLPAGARLEFRSSSLEAAKAKAESHPRLQFIGLDDDGYGRYQYLPE</sequence>
<evidence type="ECO:0000256" key="11">
    <source>
        <dbReference type="RuleBase" id="RU362119"/>
    </source>
</evidence>
<dbReference type="RefSeq" id="WP_171907657.1">
    <property type="nucleotide sequence ID" value="NZ_FNRM01000011.1"/>
</dbReference>
<comment type="similarity">
    <text evidence="5 11">Belongs to the 5'-nucleotidase family.</text>
</comment>
<dbReference type="SUPFAM" id="SSF56300">
    <property type="entry name" value="Metallo-dependent phosphatases"/>
    <property type="match status" value="1"/>
</dbReference>
<dbReference type="GO" id="GO:0030288">
    <property type="term" value="C:outer membrane-bounded periplasmic space"/>
    <property type="evidence" value="ECO:0007669"/>
    <property type="project" value="TreeGrafter"/>
</dbReference>
<dbReference type="InterPro" id="IPR006179">
    <property type="entry name" value="5_nucleotidase/apyrase"/>
</dbReference>
<keyword evidence="6" id="KW-0479">Metal-binding</keyword>
<dbReference type="InterPro" id="IPR008334">
    <property type="entry name" value="5'-Nucleotdase_C"/>
</dbReference>
<keyword evidence="8 11" id="KW-0547">Nucleotide-binding</keyword>
<accession>A0A1H4FKB6</accession>
<dbReference type="PROSITE" id="PS51257">
    <property type="entry name" value="PROKAR_LIPOPROTEIN"/>
    <property type="match status" value="1"/>
</dbReference>
<comment type="catalytic activity">
    <reaction evidence="2">
        <text>a nucleoside 2',3'-cyclic phosphate + H2O = a nucleoside 3'-phosphate + H(+)</text>
        <dbReference type="Rhea" id="RHEA:19621"/>
        <dbReference type="ChEBI" id="CHEBI:15377"/>
        <dbReference type="ChEBI" id="CHEBI:15378"/>
        <dbReference type="ChEBI" id="CHEBI:66949"/>
        <dbReference type="ChEBI" id="CHEBI:66954"/>
        <dbReference type="EC" id="3.1.4.16"/>
    </reaction>
</comment>
<gene>
    <name evidence="14" type="ORF">SAMN04488051_11127</name>
</gene>
<dbReference type="InterPro" id="IPR041827">
    <property type="entry name" value="CpdB_N"/>
</dbReference>
<dbReference type="SUPFAM" id="SSF55816">
    <property type="entry name" value="5'-nucleotidase (syn. UDP-sugar hydrolase), C-terminal domain"/>
    <property type="match status" value="1"/>
</dbReference>
<dbReference type="InterPro" id="IPR029052">
    <property type="entry name" value="Metallo-depent_PP-like"/>
</dbReference>
<evidence type="ECO:0000256" key="7">
    <source>
        <dbReference type="ARBA" id="ARBA00022729"/>
    </source>
</evidence>
<dbReference type="InterPro" id="IPR004843">
    <property type="entry name" value="Calcineurin-like_PHP"/>
</dbReference>
<evidence type="ECO:0000313" key="15">
    <source>
        <dbReference type="Proteomes" id="UP000198773"/>
    </source>
</evidence>
<evidence type="ECO:0000256" key="1">
    <source>
        <dbReference type="ARBA" id="ARBA00000527"/>
    </source>
</evidence>
<evidence type="ECO:0000256" key="4">
    <source>
        <dbReference type="ARBA" id="ARBA00004196"/>
    </source>
</evidence>
<dbReference type="EMBL" id="FNRM01000011">
    <property type="protein sequence ID" value="SEA97744.1"/>
    <property type="molecule type" value="Genomic_DNA"/>
</dbReference>
<organism evidence="14 15">
    <name type="scientific">Alkalimonas amylolytica</name>
    <dbReference type="NCBI Taxonomy" id="152573"/>
    <lineage>
        <taxon>Bacteria</taxon>
        <taxon>Pseudomonadati</taxon>
        <taxon>Pseudomonadota</taxon>
        <taxon>Gammaproteobacteria</taxon>
        <taxon>Alkalimonas</taxon>
    </lineage>
</organism>
<dbReference type="Proteomes" id="UP000198773">
    <property type="component" value="Unassembled WGS sequence"/>
</dbReference>
<dbReference type="PROSITE" id="PS00785">
    <property type="entry name" value="5_NUCLEOTIDASE_1"/>
    <property type="match status" value="1"/>
</dbReference>
<evidence type="ECO:0000256" key="9">
    <source>
        <dbReference type="ARBA" id="ARBA00022801"/>
    </source>
</evidence>
<dbReference type="GO" id="GO:0008254">
    <property type="term" value="F:3'-nucleotidase activity"/>
    <property type="evidence" value="ECO:0007669"/>
    <property type="project" value="UniProtKB-EC"/>
</dbReference>
<evidence type="ECO:0000256" key="8">
    <source>
        <dbReference type="ARBA" id="ARBA00022741"/>
    </source>
</evidence>
<dbReference type="InterPro" id="IPR006146">
    <property type="entry name" value="5'-Nucleotdase_CS"/>
</dbReference>
<dbReference type="PROSITE" id="PS00786">
    <property type="entry name" value="5_NUCLEOTIDASE_2"/>
    <property type="match status" value="1"/>
</dbReference>
<dbReference type="STRING" id="152573.SAMN04488051_11127"/>